<dbReference type="SUPFAM" id="SSF50939">
    <property type="entry name" value="Sialidases"/>
    <property type="match status" value="1"/>
</dbReference>
<reference evidence="1 2" key="1">
    <citation type="submission" date="2014-04" db="EMBL/GenBank/DDBJ databases">
        <title>Draft Genome Sequence of Synergistes jonesii.</title>
        <authorList>
            <person name="Coil D.A."/>
            <person name="Eisen J.A."/>
            <person name="Holland-Moritz H.E."/>
        </authorList>
    </citation>
    <scope>NUCLEOTIDE SEQUENCE [LARGE SCALE GENOMIC DNA]</scope>
    <source>
        <strain evidence="1 2">78-1</strain>
    </source>
</reference>
<dbReference type="EMBL" id="JMKI01000016">
    <property type="protein sequence ID" value="KEJ92787.1"/>
    <property type="molecule type" value="Genomic_DNA"/>
</dbReference>
<dbReference type="InterPro" id="IPR023296">
    <property type="entry name" value="Glyco_hydro_beta-prop_sf"/>
</dbReference>
<dbReference type="eggNOG" id="ENOG5033HEZ">
    <property type="taxonomic scope" value="Bacteria"/>
</dbReference>
<dbReference type="Gene3D" id="2.115.10.20">
    <property type="entry name" value="Glycosyl hydrolase domain, family 43"/>
    <property type="match status" value="1"/>
</dbReference>
<evidence type="ECO:0000313" key="2">
    <source>
        <dbReference type="Proteomes" id="UP000027665"/>
    </source>
</evidence>
<proteinExistence type="predicted"/>
<protein>
    <recommendedName>
        <fullName evidence="3">Glycosyl hydrolase family 32 N-terminal domain-containing protein</fullName>
    </recommendedName>
</protein>
<dbReference type="AlphaFoldDB" id="A0A073J4Y7"/>
<evidence type="ECO:0000313" key="1">
    <source>
        <dbReference type="EMBL" id="KEJ92787.1"/>
    </source>
</evidence>
<dbReference type="RefSeq" id="WP_037975085.1">
    <property type="nucleotide sequence ID" value="NZ_CAMETI010000011.1"/>
</dbReference>
<dbReference type="CDD" id="cd15482">
    <property type="entry name" value="Sialidase_non-viral"/>
    <property type="match status" value="1"/>
</dbReference>
<dbReference type="STRING" id="2754.EH55_01000"/>
<dbReference type="OrthoDB" id="4410706at2"/>
<dbReference type="Proteomes" id="UP000027665">
    <property type="component" value="Unassembled WGS sequence"/>
</dbReference>
<comment type="caution">
    <text evidence="1">The sequence shown here is derived from an EMBL/GenBank/DDBJ whole genome shotgun (WGS) entry which is preliminary data.</text>
</comment>
<gene>
    <name evidence="1" type="ORF">EH55_01000</name>
</gene>
<organism evidence="1 2">
    <name type="scientific">Synergistes jonesii</name>
    <dbReference type="NCBI Taxonomy" id="2754"/>
    <lineage>
        <taxon>Bacteria</taxon>
        <taxon>Thermotogati</taxon>
        <taxon>Synergistota</taxon>
        <taxon>Synergistia</taxon>
        <taxon>Synergistales</taxon>
        <taxon>Synergistaceae</taxon>
        <taxon>Synergistes</taxon>
    </lineage>
</organism>
<evidence type="ECO:0008006" key="3">
    <source>
        <dbReference type="Google" id="ProtNLM"/>
    </source>
</evidence>
<dbReference type="InterPro" id="IPR036278">
    <property type="entry name" value="Sialidase_sf"/>
</dbReference>
<sequence length="358" mass="40357">MNKFKREAIRIGMRAAVRFPALLPRALAKYFKKLWNKNQLENARVLYAAGNFSPRKEELPHGMRILDLSCTSGFGESVHPCARYIPEGIGEGRWRYVMTLTPLPQGIEYFENPEFLVSADGEEWRLPRGGKSPLIPAPSDWVGYNSDPALHCEGGKIYLIYRRSEYMRSGASVRLLVTETEDCVNWSAPSVMMEEFHGERELAVLMSPSVVKRGGEYFLWYVDGAGGVFSIMRARSGDMLGWREASAAEISGLPEGVEPWHAEVIEKDESELLMTLCYQRAGNYKSDRGIAFASSRDGGVSWRVFGDAIEPGKYNFCKKSLYKGSLLKDERGAFRLYFSGQDEENHWFTALKSSGLPL</sequence>
<name>A0A073J4Y7_9BACT</name>
<keyword evidence="2" id="KW-1185">Reference proteome</keyword>
<accession>A0A073J4Y7</accession>
<dbReference type="GeneID" id="90983121"/>